<dbReference type="GO" id="GO:0016301">
    <property type="term" value="F:kinase activity"/>
    <property type="evidence" value="ECO:0007669"/>
    <property type="project" value="UniProtKB-KW"/>
</dbReference>
<dbReference type="AlphaFoldDB" id="A0A1D6LJY6"/>
<dbReference type="EMBL" id="CM000782">
    <property type="protein sequence ID" value="AQK80033.1"/>
    <property type="molecule type" value="Genomic_DNA"/>
</dbReference>
<accession>A0A1D6LJY6</accession>
<name>A0A1D6LJY6_MAIZE</name>
<keyword evidence="1" id="KW-0808">Transferase</keyword>
<organism evidence="1">
    <name type="scientific">Zea mays</name>
    <name type="common">Maize</name>
    <dbReference type="NCBI Taxonomy" id="4577"/>
    <lineage>
        <taxon>Eukaryota</taxon>
        <taxon>Viridiplantae</taxon>
        <taxon>Streptophyta</taxon>
        <taxon>Embryophyta</taxon>
        <taxon>Tracheophyta</taxon>
        <taxon>Spermatophyta</taxon>
        <taxon>Magnoliopsida</taxon>
        <taxon>Liliopsida</taxon>
        <taxon>Poales</taxon>
        <taxon>Poaceae</taxon>
        <taxon>PACMAD clade</taxon>
        <taxon>Panicoideae</taxon>
        <taxon>Andropogonodae</taxon>
        <taxon>Andropogoneae</taxon>
        <taxon>Tripsacinae</taxon>
        <taxon>Zea</taxon>
    </lineage>
</organism>
<evidence type="ECO:0000313" key="1">
    <source>
        <dbReference type="EMBL" id="AQK80033.1"/>
    </source>
</evidence>
<proteinExistence type="predicted"/>
<protein>
    <submittedName>
        <fullName evidence="1">Serine/threonine-protein kinase MHK</fullName>
    </submittedName>
</protein>
<sequence length="104" mass="12084">MEYTPCTASSFVSHISLLEEVLGWRFCLYGDFLALGLGFRFLLAFFYSTTVSFQSDRSKVWCVLVTLSFTSLHFAWRDLREDVFKILLSQKHGNSIHSFERSLQ</sequence>
<reference evidence="1" key="1">
    <citation type="submission" date="2015-12" db="EMBL/GenBank/DDBJ databases">
        <title>Update maize B73 reference genome by single molecule sequencing technologies.</title>
        <authorList>
            <consortium name="Maize Genome Sequencing Project"/>
            <person name="Ware D."/>
        </authorList>
    </citation>
    <scope>NUCLEOTIDE SEQUENCE</scope>
    <source>
        <tissue evidence="1">Seedling</tissue>
    </source>
</reference>
<gene>
    <name evidence="1" type="ORF">ZEAMMB73_Zm00001d035964</name>
</gene>
<keyword evidence="1" id="KW-0418">Kinase</keyword>